<dbReference type="Gene3D" id="2.30.30.290">
    <property type="entry name" value="YopX-like domains"/>
    <property type="match status" value="1"/>
</dbReference>
<organism evidence="2 3">
    <name type="scientific">Levilactobacillus tangyuanensis</name>
    <dbReference type="NCBI Taxonomy" id="2486021"/>
    <lineage>
        <taxon>Bacteria</taxon>
        <taxon>Bacillati</taxon>
        <taxon>Bacillota</taxon>
        <taxon>Bacilli</taxon>
        <taxon>Lactobacillales</taxon>
        <taxon>Lactobacillaceae</taxon>
        <taxon>Levilactobacillus</taxon>
    </lineage>
</organism>
<reference evidence="3" key="1">
    <citation type="journal article" date="2019" name="Int. J. Syst. Evol. Microbiol.">
        <title>The Global Catalogue of Microorganisms (GCM) 10K type strain sequencing project: providing services to taxonomists for standard genome sequencing and annotation.</title>
        <authorList>
            <consortium name="The Broad Institute Genomics Platform"/>
            <consortium name="The Broad Institute Genome Sequencing Center for Infectious Disease"/>
            <person name="Wu L."/>
            <person name="Ma J."/>
        </authorList>
    </citation>
    <scope>NUCLEOTIDE SEQUENCE [LARGE SCALE GENOMIC DNA]</scope>
    <source>
        <strain evidence="3">CCM 8907</strain>
    </source>
</reference>
<dbReference type="InterPro" id="IPR023385">
    <property type="entry name" value="YopX-like_C"/>
</dbReference>
<dbReference type="Proteomes" id="UP001596191">
    <property type="component" value="Unassembled WGS sequence"/>
</dbReference>
<evidence type="ECO:0000313" key="2">
    <source>
        <dbReference type="EMBL" id="MFC6275632.1"/>
    </source>
</evidence>
<comment type="caution">
    <text evidence="2">The sequence shown here is derived from an EMBL/GenBank/DDBJ whole genome shotgun (WGS) entry which is preliminary data.</text>
</comment>
<protein>
    <submittedName>
        <fullName evidence="2">YopX family protein</fullName>
    </submittedName>
</protein>
<dbReference type="RefSeq" id="WP_061777460.1">
    <property type="nucleotide sequence ID" value="NZ_JBHSSJ010000012.1"/>
</dbReference>
<keyword evidence="3" id="KW-1185">Reference proteome</keyword>
<accession>A0ABW1TR71</accession>
<dbReference type="SUPFAM" id="SSF159006">
    <property type="entry name" value="YopX-like"/>
    <property type="match status" value="1"/>
</dbReference>
<dbReference type="InterPro" id="IPR019096">
    <property type="entry name" value="YopX_protein"/>
</dbReference>
<dbReference type="EMBL" id="JBHSSJ010000012">
    <property type="protein sequence ID" value="MFC6275632.1"/>
    <property type="molecule type" value="Genomic_DNA"/>
</dbReference>
<dbReference type="Pfam" id="PF09643">
    <property type="entry name" value="YopX"/>
    <property type="match status" value="1"/>
</dbReference>
<gene>
    <name evidence="2" type="ORF">ACFQET_08925</name>
</gene>
<feature type="domain" description="YopX protein" evidence="1">
    <location>
        <begin position="5"/>
        <end position="122"/>
    </location>
</feature>
<proteinExistence type="predicted"/>
<dbReference type="InterPro" id="IPR010024">
    <property type="entry name" value="CHP16711"/>
</dbReference>
<evidence type="ECO:0000259" key="1">
    <source>
        <dbReference type="Pfam" id="PF09643"/>
    </source>
</evidence>
<name>A0ABW1TR71_9LACO</name>
<dbReference type="NCBIfam" id="TIGR01671">
    <property type="entry name" value="phage_TIGR01671"/>
    <property type="match status" value="1"/>
</dbReference>
<evidence type="ECO:0000313" key="3">
    <source>
        <dbReference type="Proteomes" id="UP001596191"/>
    </source>
</evidence>
<sequence>MREIKFRAWNCVRKCYIYNVEHEYDDDLCCFSDALDDSGLIAEQYTGVNDTNGREIYEGDIIRFQLFATAQGIVGDIRYNSRYGYCVFFYNGVKTMWRQEYWTDYKALQVVGNIHEDPELLEGDNDD</sequence>